<name>A0A9Q0Q9U8_9ROSI</name>
<dbReference type="PANTHER" id="PTHR31250">
    <property type="entry name" value="IQ DOMAIN-CONTAINING PROTEIN IQM3"/>
    <property type="match status" value="1"/>
</dbReference>
<dbReference type="GO" id="GO:0005737">
    <property type="term" value="C:cytoplasm"/>
    <property type="evidence" value="ECO:0007669"/>
    <property type="project" value="UniProtKB-SubCell"/>
</dbReference>
<gene>
    <name evidence="5" type="ORF">OIU74_013762</name>
</gene>
<dbReference type="InterPro" id="IPR044159">
    <property type="entry name" value="IQM"/>
</dbReference>
<comment type="caution">
    <text evidence="5">The sequence shown here is derived from an EMBL/GenBank/DDBJ whole genome shotgun (WGS) entry which is preliminary data.</text>
</comment>
<organism evidence="5 6">
    <name type="scientific">Salix koriyanagi</name>
    <dbReference type="NCBI Taxonomy" id="2511006"/>
    <lineage>
        <taxon>Eukaryota</taxon>
        <taxon>Viridiplantae</taxon>
        <taxon>Streptophyta</taxon>
        <taxon>Embryophyta</taxon>
        <taxon>Tracheophyta</taxon>
        <taxon>Spermatophyta</taxon>
        <taxon>Magnoliopsida</taxon>
        <taxon>eudicotyledons</taxon>
        <taxon>Gunneridae</taxon>
        <taxon>Pentapetalae</taxon>
        <taxon>rosids</taxon>
        <taxon>fabids</taxon>
        <taxon>Malpighiales</taxon>
        <taxon>Salicaceae</taxon>
        <taxon>Saliceae</taxon>
        <taxon>Salix</taxon>
    </lineage>
</organism>
<dbReference type="AlphaFoldDB" id="A0A9Q0Q9U8"/>
<protein>
    <submittedName>
        <fullName evidence="5">IQ DOMAIN-CONTAINING PROTEIN IQM6</fullName>
    </submittedName>
</protein>
<sequence length="90" mass="9913">MFDEEQEGNDAEKVPDETIMEMINSKKGITSYQLGSQVSRKWTTGAGPRSSCVRDCPSELQFRAVEQVNLSPRSTGLLERESLASGRSSS</sequence>
<accession>A0A9Q0Q9U8</accession>
<dbReference type="PANTHER" id="PTHR31250:SF14">
    <property type="entry name" value="IQ DOMAIN-CONTAINING PROTEIN IQM2"/>
    <property type="match status" value="1"/>
</dbReference>
<comment type="subcellular location">
    <subcellularLocation>
        <location evidence="2">Cytoplasm</location>
    </subcellularLocation>
    <subcellularLocation>
        <location evidence="1">Nucleus</location>
    </subcellularLocation>
</comment>
<evidence type="ECO:0000256" key="3">
    <source>
        <dbReference type="ARBA" id="ARBA00022490"/>
    </source>
</evidence>
<evidence type="ECO:0000313" key="6">
    <source>
        <dbReference type="Proteomes" id="UP001151752"/>
    </source>
</evidence>
<keyword evidence="6" id="KW-1185">Reference proteome</keyword>
<keyword evidence="3" id="KW-0963">Cytoplasm</keyword>
<dbReference type="GO" id="GO:0005634">
    <property type="term" value="C:nucleus"/>
    <property type="evidence" value="ECO:0007669"/>
    <property type="project" value="UniProtKB-SubCell"/>
</dbReference>
<evidence type="ECO:0000256" key="4">
    <source>
        <dbReference type="ARBA" id="ARBA00023242"/>
    </source>
</evidence>
<proteinExistence type="predicted"/>
<dbReference type="Proteomes" id="UP001151752">
    <property type="component" value="Chromosome 1"/>
</dbReference>
<keyword evidence="4" id="KW-0539">Nucleus</keyword>
<evidence type="ECO:0000256" key="1">
    <source>
        <dbReference type="ARBA" id="ARBA00004123"/>
    </source>
</evidence>
<reference evidence="5" key="1">
    <citation type="submission" date="2022-11" db="EMBL/GenBank/DDBJ databases">
        <authorList>
            <person name="Hyden B.L."/>
            <person name="Feng K."/>
            <person name="Yates T."/>
            <person name="Jawdy S."/>
            <person name="Smart L.B."/>
            <person name="Muchero W."/>
        </authorList>
    </citation>
    <scope>NUCLEOTIDE SEQUENCE</scope>
    <source>
        <tissue evidence="5">Shoot tip</tissue>
    </source>
</reference>
<dbReference type="EMBL" id="JAPFFM010000016">
    <property type="protein sequence ID" value="KAJ6702676.1"/>
    <property type="molecule type" value="Genomic_DNA"/>
</dbReference>
<evidence type="ECO:0000313" key="5">
    <source>
        <dbReference type="EMBL" id="KAJ6702676.1"/>
    </source>
</evidence>
<evidence type="ECO:0000256" key="2">
    <source>
        <dbReference type="ARBA" id="ARBA00004496"/>
    </source>
</evidence>
<reference evidence="5" key="2">
    <citation type="journal article" date="2023" name="Int. J. Mol. Sci.">
        <title>De Novo Assembly and Annotation of 11 Diverse Shrub Willow (Salix) Genomes Reveals Novel Gene Organization in Sex-Linked Regions.</title>
        <authorList>
            <person name="Hyden B."/>
            <person name="Feng K."/>
            <person name="Yates T.B."/>
            <person name="Jawdy S."/>
            <person name="Cereghino C."/>
            <person name="Smart L.B."/>
            <person name="Muchero W."/>
        </authorList>
    </citation>
    <scope>NUCLEOTIDE SEQUENCE</scope>
    <source>
        <tissue evidence="5">Shoot tip</tissue>
    </source>
</reference>